<name>A0A2H9TLX4_9FUNG</name>
<protein>
    <submittedName>
        <fullName evidence="4">Uncharacterized protein</fullName>
    </submittedName>
</protein>
<dbReference type="SUPFAM" id="SSF50969">
    <property type="entry name" value="YVTN repeat-like/Quinoprotein amine dehydrogenase"/>
    <property type="match status" value="1"/>
</dbReference>
<proteinExistence type="predicted"/>
<feature type="domain" description="Vacuolar import/degradation Vid27 C-terminal" evidence="1">
    <location>
        <begin position="336"/>
        <end position="676"/>
    </location>
</feature>
<evidence type="ECO:0000313" key="4">
    <source>
        <dbReference type="EMBL" id="PJF18650.1"/>
    </source>
</evidence>
<organism evidence="4 5">
    <name type="scientific">Paramicrosporidium saccamoebae</name>
    <dbReference type="NCBI Taxonomy" id="1246581"/>
    <lineage>
        <taxon>Eukaryota</taxon>
        <taxon>Fungi</taxon>
        <taxon>Fungi incertae sedis</taxon>
        <taxon>Cryptomycota</taxon>
        <taxon>Cryptomycota incertae sedis</taxon>
        <taxon>Paramicrosporidium</taxon>
    </lineage>
</organism>
<sequence>MFMLKTLSRFILGDDTQKELFKLPTGELWQTELKKKVLNRTRVYPNASVTLQRLDQPFEFALVVEEAGEENGKSTECPIFANMDFERHYGDDGEAIFSWAGEGVKYRYEFVADPSTTPSTIEMFHVIVAQCLYSTMQRRPHTEATDDELQQLLVVSRNDQPLLTSGELFKSELALFYVFDASTGVFLPKSEQSVNAIISIDDKGKVFYLSVVTVDGTELHRQVVDPDATLHTDRPNNSFIWCHFNDAGYTWTFSLRFTDSVGLMGMSNAMGMTIYEILNNSKVSEEDSKYLMSAFTADVEMVDASSEESGSDVSDVESEASGLDEERYEMQKSESANQQLVVGFKNDRSFVTRGNTISVFKHTADDSIQLAANIDKVQNTKGRKFNPTKMMLHEEDKSMVLMDAADPSHLFKMDLEYGKVVEDWKVHPNETTSITAIIPDSKYAQMTSNQTLIGLNPNSIFRIDPRLPGTKRVDNEMKSYVVKNDFTCGTTTGNGELAVASAKGEIRLFDKLDKRAKTLLPGFGDAILGIDVTESGKYIIATCKTYLLLICTEIPGTDSLGFKKSMGAQKPIPKRLQLKPEHVAYMGTPISFTPARFSTGQSEERAIITSTGPYVITWNLRRVKQGAMYEYQIRKYQEDVVADNFRYGQDRNIVVTLPNHVTMISKQSLATPSASLFKSDIVQKY</sequence>
<evidence type="ECO:0000259" key="3">
    <source>
        <dbReference type="Pfam" id="PF17748"/>
    </source>
</evidence>
<keyword evidence="5" id="KW-1185">Reference proteome</keyword>
<evidence type="ECO:0000259" key="1">
    <source>
        <dbReference type="Pfam" id="PF08553"/>
    </source>
</evidence>
<dbReference type="EMBL" id="MTSL01000108">
    <property type="protein sequence ID" value="PJF18650.1"/>
    <property type="molecule type" value="Genomic_DNA"/>
</dbReference>
<dbReference type="Pfam" id="PF17747">
    <property type="entry name" value="VID27_PH"/>
    <property type="match status" value="1"/>
</dbReference>
<dbReference type="Pfam" id="PF17748">
    <property type="entry name" value="VID27_N"/>
    <property type="match status" value="1"/>
</dbReference>
<dbReference type="InterPro" id="IPR011044">
    <property type="entry name" value="Quino_amine_DH_bsu"/>
</dbReference>
<feature type="domain" description="Vid27 N-terminal" evidence="3">
    <location>
        <begin position="1"/>
        <end position="152"/>
    </location>
</feature>
<accession>A0A2H9TLX4</accession>
<dbReference type="Pfam" id="PF08553">
    <property type="entry name" value="VID27"/>
    <property type="match status" value="1"/>
</dbReference>
<comment type="caution">
    <text evidence="4">The sequence shown here is derived from an EMBL/GenBank/DDBJ whole genome shotgun (WGS) entry which is preliminary data.</text>
</comment>
<dbReference type="InterPro" id="IPR040768">
    <property type="entry name" value="Vid27_PH"/>
</dbReference>
<gene>
    <name evidence="4" type="ORF">PSACC_01535</name>
</gene>
<evidence type="ECO:0000313" key="5">
    <source>
        <dbReference type="Proteomes" id="UP000240830"/>
    </source>
</evidence>
<dbReference type="GO" id="GO:0005737">
    <property type="term" value="C:cytoplasm"/>
    <property type="evidence" value="ECO:0007669"/>
    <property type="project" value="TreeGrafter"/>
</dbReference>
<dbReference type="PANTHER" id="PTHR31913">
    <property type="entry name" value="VACUOLAR IMPORT AND DEGRADATION PROTEIN 27"/>
    <property type="match status" value="1"/>
</dbReference>
<dbReference type="GO" id="GO:0005634">
    <property type="term" value="C:nucleus"/>
    <property type="evidence" value="ECO:0007669"/>
    <property type="project" value="TreeGrafter"/>
</dbReference>
<dbReference type="OrthoDB" id="10251113at2759"/>
<dbReference type="PANTHER" id="PTHR31913:SF0">
    <property type="entry name" value="VACUOLAR IMPORT AND DEGRADATION PROTEIN 27"/>
    <property type="match status" value="1"/>
</dbReference>
<dbReference type="Proteomes" id="UP000240830">
    <property type="component" value="Unassembled WGS sequence"/>
</dbReference>
<dbReference type="AlphaFoldDB" id="A0A2H9TLX4"/>
<evidence type="ECO:0000259" key="2">
    <source>
        <dbReference type="Pfam" id="PF17747"/>
    </source>
</evidence>
<reference evidence="4 5" key="1">
    <citation type="submission" date="2016-10" db="EMBL/GenBank/DDBJ databases">
        <title>The genome of Paramicrosporidium saccamoebae is the missing link in understanding Cryptomycota and Microsporidia evolution.</title>
        <authorList>
            <person name="Quandt C.A."/>
            <person name="Beaudet D."/>
            <person name="Corsaro D."/>
            <person name="Michel R."/>
            <person name="Corradi N."/>
            <person name="James T."/>
        </authorList>
    </citation>
    <scope>NUCLEOTIDE SEQUENCE [LARGE SCALE GENOMIC DNA]</scope>
    <source>
        <strain evidence="4 5">KSL3</strain>
    </source>
</reference>
<feature type="domain" description="Vid27 PH-like" evidence="2">
    <location>
        <begin position="171"/>
        <end position="276"/>
    </location>
</feature>
<dbReference type="InterPro" id="IPR013863">
    <property type="entry name" value="VID27_C"/>
</dbReference>
<dbReference type="InterPro" id="IPR040979">
    <property type="entry name" value="Vid27_N"/>
</dbReference>
<dbReference type="InterPro" id="IPR040458">
    <property type="entry name" value="Vid27"/>
</dbReference>